<dbReference type="GO" id="GO:0071013">
    <property type="term" value="C:catalytic step 2 spliceosome"/>
    <property type="evidence" value="ECO:0007669"/>
    <property type="project" value="TreeGrafter"/>
</dbReference>
<evidence type="ECO:0000256" key="2">
    <source>
        <dbReference type="ARBA" id="ARBA00053249"/>
    </source>
</evidence>
<evidence type="ECO:0000259" key="7">
    <source>
        <dbReference type="PROSITE" id="PS50102"/>
    </source>
</evidence>
<dbReference type="GO" id="GO:0005654">
    <property type="term" value="C:nucleoplasm"/>
    <property type="evidence" value="ECO:0007669"/>
    <property type="project" value="UniProtKB-ARBA"/>
</dbReference>
<dbReference type="InterPro" id="IPR051847">
    <property type="entry name" value="RNA_proc/Spliceosome_comp"/>
</dbReference>
<comment type="subunit">
    <text evidence="4">Part of the activated spliceosome B/catalytic step 1 spliceosome, one of the forms of the spliceosome which has a well-formed active site but still cannot catalyze the branching reaction and is composed of at least 52 proteins, the U2, U5 and U6 snRNAs and the pre-mRNA. Component of the minor spliceosome, which splices U12-type introns.</text>
</comment>
<evidence type="ECO:0000256" key="1">
    <source>
        <dbReference type="ARBA" id="ARBA00022884"/>
    </source>
</evidence>
<dbReference type="GO" id="GO:0071005">
    <property type="term" value="C:U2-type precatalytic spliceosome"/>
    <property type="evidence" value="ECO:0007669"/>
    <property type="project" value="Ensembl"/>
</dbReference>
<dbReference type="Proteomes" id="UP000694380">
    <property type="component" value="Unplaced"/>
</dbReference>
<feature type="region of interest" description="Disordered" evidence="6">
    <location>
        <begin position="133"/>
        <end position="315"/>
    </location>
</feature>
<dbReference type="SMART" id="SM00360">
    <property type="entry name" value="RRM"/>
    <property type="match status" value="1"/>
</dbReference>
<dbReference type="CDD" id="cd12411">
    <property type="entry name" value="RRM_ist3_like"/>
    <property type="match status" value="1"/>
</dbReference>
<sequence>MNPLTKVKLINELNQREAELGVQEKVSWHAEYSDSAWIFVGGLPYELTEGDIICVFSQYGEIVNINLVRDKKTGKSKGFCFICYEDQRSTILAVDNFNGIKIKGRTIRVDHVANYRPPKDSEDIDDVTKVLRERGCGAKTPPPTSSDSSLEDSEVPVKKLKDKEKSKREQKEKRRGLQGVKRALPAGEPPPTAWIKKEKEDSAYDQYANPRQQSRNGSRRKHASRSYLEEEPEQEQCCKRAVERRGDKGHQEQKGLSSAWKEEKAEDKNRKGEGRSSRQEECLGSTRSRERWEKSTRDQHARERELSSSRDSSRY</sequence>
<feature type="compositionally biased region" description="Basic and acidic residues" evidence="6">
    <location>
        <begin position="260"/>
        <end position="315"/>
    </location>
</feature>
<dbReference type="InterPro" id="IPR012677">
    <property type="entry name" value="Nucleotide-bd_a/b_plait_sf"/>
</dbReference>
<name>A0A8C3HDD6_CHRPI</name>
<dbReference type="InterPro" id="IPR000504">
    <property type="entry name" value="RRM_dom"/>
</dbReference>
<dbReference type="Ensembl" id="ENSCPBT00000019327.1">
    <property type="protein sequence ID" value="ENSCPBP00000016337.1"/>
    <property type="gene ID" value="ENSCPBG00000012045.1"/>
</dbReference>
<accession>A0A8C3HDD6</accession>
<keyword evidence="9" id="KW-1185">Reference proteome</keyword>
<comment type="function">
    <text evidence="2">Involved in pre-mRNA splicing as component of the activated spliceosome. As a component of the minor spliceosome, involved in the splicing of U12-type introns in pre-mRNAs.</text>
</comment>
<keyword evidence="1" id="KW-0694">RNA-binding</keyword>
<dbReference type="KEGG" id="cpic:101944431"/>
<dbReference type="Pfam" id="PF00076">
    <property type="entry name" value="RRM_1"/>
    <property type="match status" value="1"/>
</dbReference>
<protein>
    <recommendedName>
        <fullName evidence="5">RNA-binding motif protein, X-linked 2</fullName>
    </recommendedName>
</protein>
<dbReference type="InterPro" id="IPR045844">
    <property type="entry name" value="RRM_Ist3-like"/>
</dbReference>
<dbReference type="PANTHER" id="PTHR45880">
    <property type="entry name" value="RNA-BINDING MOTIF PROTEIN, X-LINKED 2"/>
    <property type="match status" value="1"/>
</dbReference>
<gene>
    <name evidence="8" type="primary">RBMX2</name>
</gene>
<organism evidence="8 9">
    <name type="scientific">Chrysemys picta bellii</name>
    <name type="common">Western painted turtle</name>
    <name type="synonym">Emys bellii</name>
    <dbReference type="NCBI Taxonomy" id="8478"/>
    <lineage>
        <taxon>Eukaryota</taxon>
        <taxon>Metazoa</taxon>
        <taxon>Chordata</taxon>
        <taxon>Craniata</taxon>
        <taxon>Vertebrata</taxon>
        <taxon>Euteleostomi</taxon>
        <taxon>Archelosauria</taxon>
        <taxon>Testudinata</taxon>
        <taxon>Testudines</taxon>
        <taxon>Cryptodira</taxon>
        <taxon>Durocryptodira</taxon>
        <taxon>Testudinoidea</taxon>
        <taxon>Emydidae</taxon>
        <taxon>Chrysemys</taxon>
    </lineage>
</organism>
<dbReference type="GO" id="GO:0000398">
    <property type="term" value="P:mRNA splicing, via spliceosome"/>
    <property type="evidence" value="ECO:0007669"/>
    <property type="project" value="Ensembl"/>
</dbReference>
<evidence type="ECO:0000313" key="8">
    <source>
        <dbReference type="Ensembl" id="ENSCPBP00000016337.1"/>
    </source>
</evidence>
<dbReference type="FunFam" id="3.30.70.330:FF:000218">
    <property type="entry name" value="RNA-binding motif protein, X-linked 2"/>
    <property type="match status" value="1"/>
</dbReference>
<reference evidence="8" key="2">
    <citation type="submission" date="2025-09" db="UniProtKB">
        <authorList>
            <consortium name="Ensembl"/>
        </authorList>
    </citation>
    <scope>IDENTIFICATION</scope>
</reference>
<reference evidence="8" key="1">
    <citation type="submission" date="2025-08" db="UniProtKB">
        <authorList>
            <consortium name="Ensembl"/>
        </authorList>
    </citation>
    <scope>IDENTIFICATION</scope>
</reference>
<feature type="domain" description="RRM" evidence="7">
    <location>
        <begin position="36"/>
        <end position="114"/>
    </location>
</feature>
<comment type="similarity">
    <text evidence="3">Belongs to the IST3 family.</text>
</comment>
<dbReference type="GeneID" id="101944431"/>
<evidence type="ECO:0000313" key="9">
    <source>
        <dbReference type="Proteomes" id="UP000694380"/>
    </source>
</evidence>
<dbReference type="PANTHER" id="PTHR45880:SF1">
    <property type="entry name" value="RNA-BINDING MOTIF PROTEIN, X-LINKED 2"/>
    <property type="match status" value="1"/>
</dbReference>
<dbReference type="OrthoDB" id="2573941at2759"/>
<dbReference type="GO" id="GO:0005686">
    <property type="term" value="C:U2 snRNP"/>
    <property type="evidence" value="ECO:0007669"/>
    <property type="project" value="TreeGrafter"/>
</dbReference>
<dbReference type="InterPro" id="IPR035979">
    <property type="entry name" value="RBD_domain_sf"/>
</dbReference>
<dbReference type="GeneTree" id="ENSGT00890000139472"/>
<evidence type="ECO:0000256" key="4">
    <source>
        <dbReference type="ARBA" id="ARBA00064744"/>
    </source>
</evidence>
<evidence type="ECO:0000256" key="6">
    <source>
        <dbReference type="SAM" id="MobiDB-lite"/>
    </source>
</evidence>
<feature type="compositionally biased region" description="Basic and acidic residues" evidence="6">
    <location>
        <begin position="155"/>
        <end position="172"/>
    </location>
</feature>
<dbReference type="CTD" id="51634"/>
<dbReference type="SUPFAM" id="SSF54928">
    <property type="entry name" value="RNA-binding domain, RBD"/>
    <property type="match status" value="1"/>
</dbReference>
<dbReference type="GO" id="GO:0031965">
    <property type="term" value="C:nuclear membrane"/>
    <property type="evidence" value="ECO:0007669"/>
    <property type="project" value="Ensembl"/>
</dbReference>
<dbReference type="AlphaFoldDB" id="A0A8C3HDD6"/>
<dbReference type="PROSITE" id="PS50102">
    <property type="entry name" value="RRM"/>
    <property type="match status" value="1"/>
</dbReference>
<dbReference type="OMA" id="YANPRQQ"/>
<proteinExistence type="inferred from homology"/>
<dbReference type="GO" id="GO:0005730">
    <property type="term" value="C:nucleolus"/>
    <property type="evidence" value="ECO:0007669"/>
    <property type="project" value="Ensembl"/>
</dbReference>
<evidence type="ECO:0000256" key="3">
    <source>
        <dbReference type="ARBA" id="ARBA00061455"/>
    </source>
</evidence>
<dbReference type="Gene3D" id="3.30.70.330">
    <property type="match status" value="1"/>
</dbReference>
<evidence type="ECO:0000256" key="5">
    <source>
        <dbReference type="ARBA" id="ARBA00074390"/>
    </source>
</evidence>
<dbReference type="GO" id="GO:0003723">
    <property type="term" value="F:RNA binding"/>
    <property type="evidence" value="ECO:0007669"/>
    <property type="project" value="UniProtKB-UniRule"/>
</dbReference>
<feature type="compositionally biased region" description="Basic and acidic residues" evidence="6">
    <location>
        <begin position="236"/>
        <end position="253"/>
    </location>
</feature>
<dbReference type="GO" id="GO:0005783">
    <property type="term" value="C:endoplasmic reticulum"/>
    <property type="evidence" value="ECO:0007669"/>
    <property type="project" value="Ensembl"/>
</dbReference>